<reference evidence="2" key="1">
    <citation type="submission" date="2023-08" db="EMBL/GenBank/DDBJ databases">
        <authorList>
            <person name="Audoor S."/>
            <person name="Bilcke G."/>
        </authorList>
    </citation>
    <scope>NUCLEOTIDE SEQUENCE</scope>
</reference>
<dbReference type="EMBL" id="CAKOGP040002158">
    <property type="protein sequence ID" value="CAJ1963755.1"/>
    <property type="molecule type" value="Genomic_DNA"/>
</dbReference>
<dbReference type="Proteomes" id="UP001295423">
    <property type="component" value="Unassembled WGS sequence"/>
</dbReference>
<keyword evidence="1" id="KW-0175">Coiled coil</keyword>
<evidence type="ECO:0000313" key="2">
    <source>
        <dbReference type="EMBL" id="CAJ1963755.1"/>
    </source>
</evidence>
<dbReference type="AlphaFoldDB" id="A0AAD2JM66"/>
<proteinExistence type="predicted"/>
<gene>
    <name evidence="2" type="ORF">CYCCA115_LOCUS20310</name>
</gene>
<comment type="caution">
    <text evidence="2">The sequence shown here is derived from an EMBL/GenBank/DDBJ whole genome shotgun (WGS) entry which is preliminary data.</text>
</comment>
<sequence>MPPKRKAADKATIVKRSKVDDATPQNLNLIADKLFGCADVVAILFSFLDLRQLLLLACTSRGVEATLEYGHVVRATMLSGGYPQTSLERMLGPVRERKIWVPSPLRLLRVVCGKKCEVCNVPTRYVCKAFALFLCENCLTKSTKLLRRNKQWRPYLEAPGVMLGPRKGNRSPHSFLISKPFEDKCGNRIGPLVTSEDIEAMEHRKGGDAYSDDTSATEEVAAFVEECNDQQPNAETARQAILKAPGDNRRDVKNRQAALAALKQEKKKITGKKLIAKRQKCDEIIQKLVVKLNDDQDLIAKMEARQWSLRVNSYEFRDPRLEKILGKALRAPSKLNSQKKLQEVSDAIYGLNENKRLGLHYIQQIMTLVDHKDAAEVIQYRWVNWRRCYYFHNKCISEILEDPLEDPKSLDPANDIPPLAARAKKIVMRKEQTEEILKTLQTRLEGLRYANDLCHRTWQSQSWSYKFTETYVHNILHEPLLSAADITDEKLNELEKQLRNMMEKMEQNEKNGGTEKMNG</sequence>
<keyword evidence="3" id="KW-1185">Reference proteome</keyword>
<feature type="coiled-coil region" evidence="1">
    <location>
        <begin position="484"/>
        <end position="511"/>
    </location>
</feature>
<evidence type="ECO:0000256" key="1">
    <source>
        <dbReference type="SAM" id="Coils"/>
    </source>
</evidence>
<protein>
    <submittedName>
        <fullName evidence="2">Uncharacterized protein</fullName>
    </submittedName>
</protein>
<accession>A0AAD2JM66</accession>
<evidence type="ECO:0000313" key="3">
    <source>
        <dbReference type="Proteomes" id="UP001295423"/>
    </source>
</evidence>
<organism evidence="2 3">
    <name type="scientific">Cylindrotheca closterium</name>
    <dbReference type="NCBI Taxonomy" id="2856"/>
    <lineage>
        <taxon>Eukaryota</taxon>
        <taxon>Sar</taxon>
        <taxon>Stramenopiles</taxon>
        <taxon>Ochrophyta</taxon>
        <taxon>Bacillariophyta</taxon>
        <taxon>Bacillariophyceae</taxon>
        <taxon>Bacillariophycidae</taxon>
        <taxon>Bacillariales</taxon>
        <taxon>Bacillariaceae</taxon>
        <taxon>Cylindrotheca</taxon>
    </lineage>
</organism>
<name>A0AAD2JM66_9STRA</name>